<feature type="domain" description="CDCP1 third and sixth CUB" evidence="1">
    <location>
        <begin position="21"/>
        <end position="122"/>
    </location>
</feature>
<dbReference type="InterPro" id="IPR056266">
    <property type="entry name" value="CDCP1_CUB_3rd_6th"/>
</dbReference>
<dbReference type="PANTHER" id="PTHR14477:SF1">
    <property type="entry name" value="CUB DOMAIN-CONTAINING PROTEIN 1"/>
    <property type="match status" value="1"/>
</dbReference>
<protein>
    <submittedName>
        <fullName evidence="2">CUB domain-containing protein 1</fullName>
    </submittedName>
</protein>
<dbReference type="Pfam" id="PF23665">
    <property type="entry name" value="CDCP1_CUB_6"/>
    <property type="match status" value="2"/>
</dbReference>
<accession>A0A9W7T5L0</accession>
<evidence type="ECO:0000259" key="1">
    <source>
        <dbReference type="Pfam" id="PF23665"/>
    </source>
</evidence>
<keyword evidence="3" id="KW-1185">Reference proteome</keyword>
<comment type="caution">
    <text evidence="2">The sequence shown here is derived from an EMBL/GenBank/DDBJ whole genome shotgun (WGS) entry which is preliminary data.</text>
</comment>
<dbReference type="PANTHER" id="PTHR14477">
    <property type="entry name" value="CUB DOMAIN-CONTAINING PROTEIN 1"/>
    <property type="match status" value="1"/>
</dbReference>
<dbReference type="Proteomes" id="UP001059041">
    <property type="component" value="Linkage Group LG25"/>
</dbReference>
<reference evidence="2" key="1">
    <citation type="submission" date="2021-02" db="EMBL/GenBank/DDBJ databases">
        <title>Comparative genomics reveals that relaxation of natural selection precedes convergent phenotypic evolution of cavefish.</title>
        <authorList>
            <person name="Peng Z."/>
        </authorList>
    </citation>
    <scope>NUCLEOTIDE SEQUENCE</scope>
    <source>
        <tissue evidence="2">Muscle</tissue>
    </source>
</reference>
<feature type="domain" description="CDCP1 third and sixth CUB" evidence="1">
    <location>
        <begin position="263"/>
        <end position="359"/>
    </location>
</feature>
<name>A0A9W7T5L0_TRIRA</name>
<dbReference type="InterPro" id="IPR038811">
    <property type="entry name" value="CDCP1"/>
</dbReference>
<proteinExistence type="predicted"/>
<dbReference type="AlphaFoldDB" id="A0A9W7T5L0"/>
<dbReference type="EMBL" id="JAFHDT010000025">
    <property type="protein sequence ID" value="KAI7791075.1"/>
    <property type="molecule type" value="Genomic_DNA"/>
</dbReference>
<gene>
    <name evidence="2" type="ORF">IRJ41_008854</name>
</gene>
<evidence type="ECO:0000313" key="2">
    <source>
        <dbReference type="EMBL" id="KAI7791075.1"/>
    </source>
</evidence>
<organism evidence="2 3">
    <name type="scientific">Triplophysa rosa</name>
    <name type="common">Cave loach</name>
    <dbReference type="NCBI Taxonomy" id="992332"/>
    <lineage>
        <taxon>Eukaryota</taxon>
        <taxon>Metazoa</taxon>
        <taxon>Chordata</taxon>
        <taxon>Craniata</taxon>
        <taxon>Vertebrata</taxon>
        <taxon>Euteleostomi</taxon>
        <taxon>Actinopterygii</taxon>
        <taxon>Neopterygii</taxon>
        <taxon>Teleostei</taxon>
        <taxon>Ostariophysi</taxon>
        <taxon>Cypriniformes</taxon>
        <taxon>Nemacheilidae</taxon>
        <taxon>Triplophysa</taxon>
    </lineage>
</organism>
<sequence>MIKTFKKLTVILYRTLANIIVNFNEKSSTLDLFSPKHPYGFPSKTEMLWSFNVPPSYYTSLSLLSYTLPTCLNPYEIPAIVYTWSEKRSLITALHDSQPSMEPGNFNLSIRNCEIFQQNTSQKCLMVHIQISIIKHQKCIKHPKSACVLKSGWLTMDTVTITSGSHFDLYFFACTMKDLELTVIQTIECKSWQKCTNTPFPLNFSCDLTCIHGDLKTMTWHLHGPDSSSVELVSPTGGLCYSLPGQKCNSNFLLDVSHDNLGITTVAWPSGMTPSSTVSWIVTLDPQFKCKLEFKNISRPKCKEVRTTITVQSIRSQMMLYSTKEDGKIKDLEVSESFSLNMTNCKSTTGDFRAMMQITVQSKRP</sequence>
<evidence type="ECO:0000313" key="3">
    <source>
        <dbReference type="Proteomes" id="UP001059041"/>
    </source>
</evidence>